<gene>
    <name evidence="2" type="ORF">WG66_10575</name>
</gene>
<name>A0A0W0FKH9_MONRR</name>
<keyword evidence="1" id="KW-0732">Signal</keyword>
<evidence type="ECO:0000313" key="3">
    <source>
        <dbReference type="Proteomes" id="UP000054988"/>
    </source>
</evidence>
<evidence type="ECO:0000313" key="2">
    <source>
        <dbReference type="EMBL" id="KTB36838.1"/>
    </source>
</evidence>
<dbReference type="AlphaFoldDB" id="A0A0W0FKH9"/>
<dbReference type="EMBL" id="LATX01001880">
    <property type="protein sequence ID" value="KTB36838.1"/>
    <property type="molecule type" value="Genomic_DNA"/>
</dbReference>
<accession>A0A0W0FKH9</accession>
<dbReference type="Proteomes" id="UP000054988">
    <property type="component" value="Unassembled WGS sequence"/>
</dbReference>
<protein>
    <submittedName>
        <fullName evidence="2">Uncharacterized protein</fullName>
    </submittedName>
</protein>
<comment type="caution">
    <text evidence="2">The sequence shown here is derived from an EMBL/GenBank/DDBJ whole genome shotgun (WGS) entry which is preliminary data.</text>
</comment>
<proteinExistence type="predicted"/>
<sequence length="126" mass="13590">MKFFALTSLAALAAITQAQLTINTPSNLVECQPSQLTWTGGQGPYFLQRILTTNKSIMGAIFSSIGRGINAIISAIANVIMTIVSAITTVIVTIFDVILDILCCRCFGSRRSGMRTGRRRRGAATY</sequence>
<organism evidence="2 3">
    <name type="scientific">Moniliophthora roreri</name>
    <name type="common">Frosty pod rot fungus</name>
    <name type="synonym">Monilia roreri</name>
    <dbReference type="NCBI Taxonomy" id="221103"/>
    <lineage>
        <taxon>Eukaryota</taxon>
        <taxon>Fungi</taxon>
        <taxon>Dikarya</taxon>
        <taxon>Basidiomycota</taxon>
        <taxon>Agaricomycotina</taxon>
        <taxon>Agaricomycetes</taxon>
        <taxon>Agaricomycetidae</taxon>
        <taxon>Agaricales</taxon>
        <taxon>Marasmiineae</taxon>
        <taxon>Marasmiaceae</taxon>
        <taxon>Moniliophthora</taxon>
    </lineage>
</organism>
<evidence type="ECO:0000256" key="1">
    <source>
        <dbReference type="SAM" id="SignalP"/>
    </source>
</evidence>
<feature type="signal peptide" evidence="1">
    <location>
        <begin position="1"/>
        <end position="18"/>
    </location>
</feature>
<reference evidence="2 3" key="1">
    <citation type="submission" date="2015-12" db="EMBL/GenBank/DDBJ databases">
        <title>Draft genome sequence of Moniliophthora roreri, the causal agent of frosty pod rot of cacao.</title>
        <authorList>
            <person name="Aime M.C."/>
            <person name="Diaz-Valderrama J.R."/>
            <person name="Kijpornyongpan T."/>
            <person name="Phillips-Mora W."/>
        </authorList>
    </citation>
    <scope>NUCLEOTIDE SEQUENCE [LARGE SCALE GENOMIC DNA]</scope>
    <source>
        <strain evidence="2 3">MCA 2952</strain>
    </source>
</reference>
<feature type="chain" id="PRO_5006901880" evidence="1">
    <location>
        <begin position="19"/>
        <end position="126"/>
    </location>
</feature>